<comment type="subcellular location">
    <subcellularLocation>
        <location evidence="1">Cell outer membrane</location>
    </subcellularLocation>
</comment>
<sequence>MQKKLMVTLVCSISILPALHAQRGLTLQQAVQAARSNNPFLKPASLQVSLAQSDVITAGLRPNPSLNNQTLQLMNAKNFAPNTKYYEPQNRQVWWQVTKPFQVSGQRKYSQEVATKNVTVAEKQYADAERDVLLDAGNKWLDVWYHSMNLTLLQEAKANIDSLVKTQELRLKNQVISSNELVRTQLLSEQYQLQLKTSQQNYRNELQNLQLVTGTTVTGSIDTTDPVVYIAVNQQVDSLIRLSFHQRPDMQGAQAGIEAAQSNIRLQHALSKPVPELGLIYNPQNTVKYFGFFGTIDLPFYSRNQGGIKKSQIALQQSQQQLTALQQQVSTEVQTTYQSWQLSKENVTHYANILGKATQVLNSVKYAYTRGGTTIIDFLDAQRTWFDTQKMYYDAVYEYRKNYLQLLHVTGLITQL</sequence>
<evidence type="ECO:0000256" key="1">
    <source>
        <dbReference type="ARBA" id="ARBA00004442"/>
    </source>
</evidence>
<dbReference type="PANTHER" id="PTHR30026:SF20">
    <property type="entry name" value="OUTER MEMBRANE PROTEIN TOLC"/>
    <property type="match status" value="1"/>
</dbReference>
<dbReference type="InterPro" id="IPR003423">
    <property type="entry name" value="OMP_efflux"/>
</dbReference>
<dbReference type="EMBL" id="BMIB01000001">
    <property type="protein sequence ID" value="GGH62173.1"/>
    <property type="molecule type" value="Genomic_DNA"/>
</dbReference>
<evidence type="ECO:0000256" key="7">
    <source>
        <dbReference type="ARBA" id="ARBA00023237"/>
    </source>
</evidence>
<comment type="caution">
    <text evidence="10">The sequence shown here is derived from an EMBL/GenBank/DDBJ whole genome shotgun (WGS) entry which is preliminary data.</text>
</comment>
<feature type="chain" id="PRO_5037080350" evidence="9">
    <location>
        <begin position="21"/>
        <end position="416"/>
    </location>
</feature>
<evidence type="ECO:0000313" key="11">
    <source>
        <dbReference type="Proteomes" id="UP000627292"/>
    </source>
</evidence>
<keyword evidence="4" id="KW-1134">Transmembrane beta strand</keyword>
<feature type="signal peptide" evidence="9">
    <location>
        <begin position="1"/>
        <end position="20"/>
    </location>
</feature>
<dbReference type="GO" id="GO:0015288">
    <property type="term" value="F:porin activity"/>
    <property type="evidence" value="ECO:0007669"/>
    <property type="project" value="TreeGrafter"/>
</dbReference>
<evidence type="ECO:0000256" key="3">
    <source>
        <dbReference type="ARBA" id="ARBA00022448"/>
    </source>
</evidence>
<dbReference type="Pfam" id="PF02321">
    <property type="entry name" value="OEP"/>
    <property type="match status" value="1"/>
</dbReference>
<dbReference type="RefSeq" id="WP_188951049.1">
    <property type="nucleotide sequence ID" value="NZ_BMIB01000001.1"/>
</dbReference>
<keyword evidence="5" id="KW-0812">Transmembrane</keyword>
<dbReference type="AlphaFoldDB" id="A0A917ITB5"/>
<keyword evidence="9" id="KW-0732">Signal</keyword>
<keyword evidence="8" id="KW-0175">Coiled coil</keyword>
<dbReference type="GO" id="GO:0009279">
    <property type="term" value="C:cell outer membrane"/>
    <property type="evidence" value="ECO:0007669"/>
    <property type="project" value="UniProtKB-SubCell"/>
</dbReference>
<dbReference type="SUPFAM" id="SSF56954">
    <property type="entry name" value="Outer membrane efflux proteins (OEP)"/>
    <property type="match status" value="1"/>
</dbReference>
<organism evidence="10 11">
    <name type="scientific">Filimonas zeae</name>
    <dbReference type="NCBI Taxonomy" id="1737353"/>
    <lineage>
        <taxon>Bacteria</taxon>
        <taxon>Pseudomonadati</taxon>
        <taxon>Bacteroidota</taxon>
        <taxon>Chitinophagia</taxon>
        <taxon>Chitinophagales</taxon>
        <taxon>Chitinophagaceae</taxon>
        <taxon>Filimonas</taxon>
    </lineage>
</organism>
<evidence type="ECO:0000256" key="9">
    <source>
        <dbReference type="SAM" id="SignalP"/>
    </source>
</evidence>
<reference evidence="10" key="1">
    <citation type="journal article" date="2014" name="Int. J. Syst. Evol. Microbiol.">
        <title>Complete genome sequence of Corynebacterium casei LMG S-19264T (=DSM 44701T), isolated from a smear-ripened cheese.</title>
        <authorList>
            <consortium name="US DOE Joint Genome Institute (JGI-PGF)"/>
            <person name="Walter F."/>
            <person name="Albersmeier A."/>
            <person name="Kalinowski J."/>
            <person name="Ruckert C."/>
        </authorList>
    </citation>
    <scope>NUCLEOTIDE SEQUENCE</scope>
    <source>
        <strain evidence="10">CGMCC 1.15290</strain>
    </source>
</reference>
<keyword evidence="3" id="KW-0813">Transport</keyword>
<dbReference type="Proteomes" id="UP000627292">
    <property type="component" value="Unassembled WGS sequence"/>
</dbReference>
<feature type="coiled-coil region" evidence="8">
    <location>
        <begin position="308"/>
        <end position="335"/>
    </location>
</feature>
<accession>A0A917ITB5</accession>
<dbReference type="GO" id="GO:1990281">
    <property type="term" value="C:efflux pump complex"/>
    <property type="evidence" value="ECO:0007669"/>
    <property type="project" value="TreeGrafter"/>
</dbReference>
<evidence type="ECO:0000256" key="2">
    <source>
        <dbReference type="ARBA" id="ARBA00007613"/>
    </source>
</evidence>
<evidence type="ECO:0000256" key="5">
    <source>
        <dbReference type="ARBA" id="ARBA00022692"/>
    </source>
</evidence>
<keyword evidence="6" id="KW-0472">Membrane</keyword>
<protein>
    <submittedName>
        <fullName evidence="10">Cellobiose phosphorylase</fullName>
    </submittedName>
</protein>
<evidence type="ECO:0000256" key="8">
    <source>
        <dbReference type="SAM" id="Coils"/>
    </source>
</evidence>
<evidence type="ECO:0000256" key="6">
    <source>
        <dbReference type="ARBA" id="ARBA00023136"/>
    </source>
</evidence>
<evidence type="ECO:0000256" key="4">
    <source>
        <dbReference type="ARBA" id="ARBA00022452"/>
    </source>
</evidence>
<dbReference type="PANTHER" id="PTHR30026">
    <property type="entry name" value="OUTER MEMBRANE PROTEIN TOLC"/>
    <property type="match status" value="1"/>
</dbReference>
<keyword evidence="11" id="KW-1185">Reference proteome</keyword>
<evidence type="ECO:0000313" key="10">
    <source>
        <dbReference type="EMBL" id="GGH62173.1"/>
    </source>
</evidence>
<reference evidence="10" key="2">
    <citation type="submission" date="2020-09" db="EMBL/GenBank/DDBJ databases">
        <authorList>
            <person name="Sun Q."/>
            <person name="Zhou Y."/>
        </authorList>
    </citation>
    <scope>NUCLEOTIDE SEQUENCE</scope>
    <source>
        <strain evidence="10">CGMCC 1.15290</strain>
    </source>
</reference>
<name>A0A917ITB5_9BACT</name>
<dbReference type="GO" id="GO:0015562">
    <property type="term" value="F:efflux transmembrane transporter activity"/>
    <property type="evidence" value="ECO:0007669"/>
    <property type="project" value="InterPro"/>
</dbReference>
<dbReference type="Gene3D" id="1.20.1600.10">
    <property type="entry name" value="Outer membrane efflux proteins (OEP)"/>
    <property type="match status" value="1"/>
</dbReference>
<proteinExistence type="inferred from homology"/>
<dbReference type="InterPro" id="IPR051906">
    <property type="entry name" value="TolC-like"/>
</dbReference>
<comment type="similarity">
    <text evidence="2">Belongs to the outer membrane factor (OMF) (TC 1.B.17) family.</text>
</comment>
<keyword evidence="7" id="KW-0998">Cell outer membrane</keyword>
<gene>
    <name evidence="10" type="ORF">GCM10011379_11890</name>
</gene>